<comment type="catalytic activity">
    <reaction evidence="20">
        <text>a 2-acylglycerol + an acyl-CoA = a 1,2-diacylglycerol + CoA</text>
        <dbReference type="Rhea" id="RHEA:16741"/>
        <dbReference type="ChEBI" id="CHEBI:17389"/>
        <dbReference type="ChEBI" id="CHEBI:49172"/>
        <dbReference type="ChEBI" id="CHEBI:57287"/>
        <dbReference type="ChEBI" id="CHEBI:58342"/>
        <dbReference type="EC" id="2.3.1.22"/>
    </reaction>
    <physiologicalReaction direction="left-to-right" evidence="20">
        <dbReference type="Rhea" id="RHEA:16742"/>
    </physiologicalReaction>
</comment>
<gene>
    <name evidence="27" type="ORF">IHE44_0001894</name>
    <name evidence="26" type="ORF">IHE44_013448</name>
</gene>
<dbReference type="GO" id="GO:0005789">
    <property type="term" value="C:endoplasmic reticulum membrane"/>
    <property type="evidence" value="ECO:0007669"/>
    <property type="project" value="UniProtKB-SubCell"/>
</dbReference>
<evidence type="ECO:0000313" key="27">
    <source>
        <dbReference type="EMBL" id="KAI1235807.1"/>
    </source>
</evidence>
<dbReference type="EC" id="2.3.1.22" evidence="15"/>
<evidence type="ECO:0000256" key="1">
    <source>
        <dbReference type="ARBA" id="ARBA00004477"/>
    </source>
</evidence>
<organism evidence="26">
    <name type="scientific">Lamprotornis superbus</name>
    <dbReference type="NCBI Taxonomy" id="245042"/>
    <lineage>
        <taxon>Eukaryota</taxon>
        <taxon>Metazoa</taxon>
        <taxon>Chordata</taxon>
        <taxon>Craniata</taxon>
        <taxon>Vertebrata</taxon>
        <taxon>Euteleostomi</taxon>
        <taxon>Archelosauria</taxon>
        <taxon>Archosauria</taxon>
        <taxon>Dinosauria</taxon>
        <taxon>Saurischia</taxon>
        <taxon>Theropoda</taxon>
        <taxon>Coelurosauria</taxon>
        <taxon>Aves</taxon>
        <taxon>Neognathae</taxon>
        <taxon>Neoaves</taxon>
        <taxon>Telluraves</taxon>
        <taxon>Australaves</taxon>
        <taxon>Passeriformes</taxon>
        <taxon>Sturnidae</taxon>
        <taxon>Lamprotornis</taxon>
    </lineage>
</organism>
<protein>
    <recommendedName>
        <fullName evidence="23">2-acylglycerol O-acyltransferase 1</fullName>
        <ecNumber evidence="15">2.3.1.22</ecNumber>
    </recommendedName>
    <alternativeName>
        <fullName evidence="24">Monoacylglycerol O-acyltransferase 1</fullName>
    </alternativeName>
</protein>
<keyword evidence="12 25" id="KW-0472">Membrane</keyword>
<accession>A0A835NRH3</accession>
<dbReference type="PANTHER" id="PTHR12317">
    <property type="entry name" value="DIACYLGLYCEROL O-ACYLTRANSFERASE"/>
    <property type="match status" value="1"/>
</dbReference>
<reference evidence="26" key="1">
    <citation type="submission" date="2020-10" db="EMBL/GenBank/DDBJ databases">
        <title>Feather gene expression reveals the developmental basis of iridescence in African starlings.</title>
        <authorList>
            <person name="Rubenstein D.R."/>
        </authorList>
    </citation>
    <scope>NUCLEOTIDE SEQUENCE</scope>
    <source>
        <strain evidence="26">SS15</strain>
        <tissue evidence="26">Liver</tissue>
    </source>
</reference>
<evidence type="ECO:0000256" key="14">
    <source>
        <dbReference type="ARBA" id="ARBA00023315"/>
    </source>
</evidence>
<comment type="pathway">
    <text evidence="3">Lipid metabolism.</text>
</comment>
<comment type="catalytic activity">
    <reaction evidence="17">
        <text>a 2-acylglycerol + an acyl-CoA = a 2,3-diacyl-sn-glycerol + CoA</text>
        <dbReference type="Rhea" id="RHEA:38467"/>
        <dbReference type="ChEBI" id="CHEBI:17389"/>
        <dbReference type="ChEBI" id="CHEBI:57287"/>
        <dbReference type="ChEBI" id="CHEBI:58342"/>
        <dbReference type="ChEBI" id="CHEBI:75524"/>
    </reaction>
    <physiologicalReaction direction="left-to-right" evidence="17">
        <dbReference type="Rhea" id="RHEA:38468"/>
    </physiologicalReaction>
</comment>
<reference evidence="27" key="3">
    <citation type="submission" date="2022-01" db="EMBL/GenBank/DDBJ databases">
        <authorList>
            <person name="Rubenstein D.R."/>
        </authorList>
    </citation>
    <scope>NUCLEOTIDE SEQUENCE</scope>
    <source>
        <strain evidence="27">SS15</strain>
        <tissue evidence="27">Liver</tissue>
    </source>
</reference>
<evidence type="ECO:0000313" key="26">
    <source>
        <dbReference type="EMBL" id="KAG0120039.1"/>
    </source>
</evidence>
<keyword evidence="9" id="KW-0256">Endoplasmic reticulum</keyword>
<evidence type="ECO:0000256" key="7">
    <source>
        <dbReference type="ARBA" id="ARBA00022692"/>
    </source>
</evidence>
<evidence type="ECO:0000256" key="18">
    <source>
        <dbReference type="ARBA" id="ARBA00043685"/>
    </source>
</evidence>
<comment type="pathway">
    <text evidence="2">Glycerolipid metabolism; triacylglycerol biosynthesis.</text>
</comment>
<dbReference type="GO" id="GO:0004144">
    <property type="term" value="F:diacylglycerol O-acyltransferase activity"/>
    <property type="evidence" value="ECO:0007669"/>
    <property type="project" value="TreeGrafter"/>
</dbReference>
<dbReference type="Proteomes" id="UP000618051">
    <property type="component" value="Unassembled WGS sequence"/>
</dbReference>
<evidence type="ECO:0000256" key="19">
    <source>
        <dbReference type="ARBA" id="ARBA00043696"/>
    </source>
</evidence>
<evidence type="ECO:0000256" key="6">
    <source>
        <dbReference type="ARBA" id="ARBA00022679"/>
    </source>
</evidence>
<sequence>RRRRERRVLQGRGRGRAARSGQVRRLELSRSRQVEFAPINIPLKRRIQTVAVLQWIFSFLLLAEFCCGFFVILILGNFWFLAVLYLLWLYLDWETPCAGGRRSQWVRGWTVWKYFREYFPIHLIKTSELNPNHNYLLGFHPHGVLVAGAFGNFCTDPPFKNLFPGLTPYLHIMPIWFGCPFFREYIMSADPVVTLKMFPPEGMVSASKESVSHVLSNKGGGHASVIVIGGAEESLNAHPGSLTLNILKRKGFIKMALKHGAHLVPVFSFGENELFKQVANPKGSWLRNVQEKLQKIMGFALPLFHARGVFQYSFGLIPYRQPINTVVGSPISVKQNLNPTTEEIDQLHALYLQKLKKLFEEHKSNYGIPAHKSLIFDLEDEAALVVSASEEMAGEVRESCELFILCKLKMILCQALAQKEREPNLFSQFWNFTKESVMHGLVRQPGHIQLAQLSTEVLQEEQHWTHHVFYGLEALRRNTAGALRTRKSSGKKISQQDEVCGSVKQPCNPEPGSHRPILATTGTNPSTAAGTRSLPICSLDSCWTKQEQGAGRNGDTPSPSCNWKNWAAISFLGDATLPGVFLLVPFNATVRQLNAALTAVATSINSKDWQRLIVGINSMSAELLEQCLQCRSQNSFVFSQFNRQNRDAEKDEERGKKEEIDLLNLQTKTVGQLTTPCPIYFQFNFPLAQMEPHCFWNGYDEIQQAIFNPMEEVCYLESWHSPCLQNRVSSREVNEMLLLVSDTALAFKVSKT</sequence>
<evidence type="ECO:0000256" key="11">
    <source>
        <dbReference type="ARBA" id="ARBA00023098"/>
    </source>
</evidence>
<dbReference type="PANTHER" id="PTHR12317:SF26">
    <property type="entry name" value="2-ACYLGLYCEROL O-ACYLTRANSFERASE 1"/>
    <property type="match status" value="1"/>
</dbReference>
<evidence type="ECO:0000256" key="22">
    <source>
        <dbReference type="ARBA" id="ARBA00049073"/>
    </source>
</evidence>
<keyword evidence="14" id="KW-0012">Acyltransferase</keyword>
<dbReference type="OrthoDB" id="264532at2759"/>
<dbReference type="AlphaFoldDB" id="A0A835NRH3"/>
<evidence type="ECO:0000256" key="20">
    <source>
        <dbReference type="ARBA" id="ARBA00043704"/>
    </source>
</evidence>
<dbReference type="GO" id="GO:0003846">
    <property type="term" value="F:2-acylglycerol O-acyltransferase activity"/>
    <property type="evidence" value="ECO:0007669"/>
    <property type="project" value="UniProtKB-EC"/>
</dbReference>
<evidence type="ECO:0000256" key="23">
    <source>
        <dbReference type="ARBA" id="ARBA00049746"/>
    </source>
</evidence>
<dbReference type="EMBL" id="JADDUC020000011">
    <property type="protein sequence ID" value="KAI1235807.1"/>
    <property type="molecule type" value="Genomic_DNA"/>
</dbReference>
<dbReference type="InterPro" id="IPR007130">
    <property type="entry name" value="DAGAT"/>
</dbReference>
<evidence type="ECO:0000256" key="2">
    <source>
        <dbReference type="ARBA" id="ARBA00004771"/>
    </source>
</evidence>
<name>A0A835NRH3_9PASS</name>
<evidence type="ECO:0000256" key="17">
    <source>
        <dbReference type="ARBA" id="ARBA00043663"/>
    </source>
</evidence>
<evidence type="ECO:0000256" key="25">
    <source>
        <dbReference type="SAM" id="Phobius"/>
    </source>
</evidence>
<evidence type="ECO:0000256" key="12">
    <source>
        <dbReference type="ARBA" id="ARBA00023136"/>
    </source>
</evidence>
<evidence type="ECO:0000256" key="5">
    <source>
        <dbReference type="ARBA" id="ARBA00022516"/>
    </source>
</evidence>
<dbReference type="Pfam" id="PF03982">
    <property type="entry name" value="DAGAT"/>
    <property type="match status" value="1"/>
</dbReference>
<keyword evidence="8" id="KW-0319">Glycerol metabolism</keyword>
<keyword evidence="28" id="KW-1185">Reference proteome</keyword>
<evidence type="ECO:0000256" key="4">
    <source>
        <dbReference type="ARBA" id="ARBA00005420"/>
    </source>
</evidence>
<keyword evidence="13" id="KW-0325">Glycoprotein</keyword>
<comment type="catalytic activity">
    <reaction evidence="21">
        <text>a 3-acyl-sn-glycerol + an acyl-CoA = a 1,3-diacyl-sn-glycerol + CoA</text>
        <dbReference type="Rhea" id="RHEA:77555"/>
        <dbReference type="ChEBI" id="CHEBI:57287"/>
        <dbReference type="ChEBI" id="CHEBI:58342"/>
        <dbReference type="ChEBI" id="CHEBI:64760"/>
        <dbReference type="ChEBI" id="CHEBI:77272"/>
    </reaction>
    <physiologicalReaction direction="left-to-right" evidence="21">
        <dbReference type="Rhea" id="RHEA:77556"/>
    </physiologicalReaction>
</comment>
<evidence type="ECO:0000256" key="24">
    <source>
        <dbReference type="ARBA" id="ARBA00049794"/>
    </source>
</evidence>
<dbReference type="CDD" id="cd07987">
    <property type="entry name" value="LPLAT_MGAT-like"/>
    <property type="match status" value="1"/>
</dbReference>
<keyword evidence="7 25" id="KW-0812">Transmembrane</keyword>
<dbReference type="GO" id="GO:0006071">
    <property type="term" value="P:glycerol metabolic process"/>
    <property type="evidence" value="ECO:0007669"/>
    <property type="project" value="UniProtKB-KW"/>
</dbReference>
<keyword evidence="11" id="KW-0443">Lipid metabolism</keyword>
<evidence type="ECO:0000256" key="9">
    <source>
        <dbReference type="ARBA" id="ARBA00022824"/>
    </source>
</evidence>
<comment type="catalytic activity">
    <reaction evidence="16">
        <text>a 2-acylglycerol + an acyl-CoA = a 1,2-diacyl-sn-glycerol + CoA</text>
        <dbReference type="Rhea" id="RHEA:32947"/>
        <dbReference type="ChEBI" id="CHEBI:17389"/>
        <dbReference type="ChEBI" id="CHEBI:17815"/>
        <dbReference type="ChEBI" id="CHEBI:57287"/>
        <dbReference type="ChEBI" id="CHEBI:58342"/>
    </reaction>
    <physiologicalReaction direction="left-to-right" evidence="16">
        <dbReference type="Rhea" id="RHEA:32948"/>
    </physiologicalReaction>
</comment>
<dbReference type="GO" id="GO:0019432">
    <property type="term" value="P:triglyceride biosynthetic process"/>
    <property type="evidence" value="ECO:0007669"/>
    <property type="project" value="TreeGrafter"/>
</dbReference>
<feature type="transmembrane region" description="Helical" evidence="25">
    <location>
        <begin position="55"/>
        <end position="88"/>
    </location>
</feature>
<evidence type="ECO:0000256" key="16">
    <source>
        <dbReference type="ARBA" id="ARBA00043656"/>
    </source>
</evidence>
<keyword evidence="10 25" id="KW-1133">Transmembrane helix</keyword>
<comment type="catalytic activity">
    <reaction evidence="22">
        <text>a 1-acyl-sn-glycerol + an acyl-CoA = a 1,3-diacyl-sn-glycerol + CoA</text>
        <dbReference type="Rhea" id="RHEA:77559"/>
        <dbReference type="ChEBI" id="CHEBI:57287"/>
        <dbReference type="ChEBI" id="CHEBI:58342"/>
        <dbReference type="ChEBI" id="CHEBI:64683"/>
        <dbReference type="ChEBI" id="CHEBI:77272"/>
    </reaction>
    <physiologicalReaction direction="left-to-right" evidence="22">
        <dbReference type="Rhea" id="RHEA:77560"/>
    </physiologicalReaction>
</comment>
<dbReference type="EMBL" id="JADDUC010000071">
    <property type="protein sequence ID" value="KAG0120039.1"/>
    <property type="molecule type" value="Genomic_DNA"/>
</dbReference>
<comment type="caution">
    <text evidence="26">The sequence shown here is derived from an EMBL/GenBank/DDBJ whole genome shotgun (WGS) entry which is preliminary data.</text>
</comment>
<comment type="similarity">
    <text evidence="4">Belongs to the diacylglycerol acyltransferase family.</text>
</comment>
<feature type="non-terminal residue" evidence="26">
    <location>
        <position position="752"/>
    </location>
</feature>
<evidence type="ECO:0000256" key="8">
    <source>
        <dbReference type="ARBA" id="ARBA00022798"/>
    </source>
</evidence>
<evidence type="ECO:0000256" key="15">
    <source>
        <dbReference type="ARBA" id="ARBA00039151"/>
    </source>
</evidence>
<keyword evidence="5" id="KW-0444">Lipid biosynthesis</keyword>
<evidence type="ECO:0000313" key="28">
    <source>
        <dbReference type="Proteomes" id="UP000618051"/>
    </source>
</evidence>
<evidence type="ECO:0000256" key="10">
    <source>
        <dbReference type="ARBA" id="ARBA00022989"/>
    </source>
</evidence>
<comment type="catalytic activity">
    <reaction evidence="19">
        <text>a 1-acylglycerol + an acyl-CoA = a 1,2-diacylglycerol + CoA</text>
        <dbReference type="Rhea" id="RHEA:39943"/>
        <dbReference type="ChEBI" id="CHEBI:35759"/>
        <dbReference type="ChEBI" id="CHEBI:49172"/>
        <dbReference type="ChEBI" id="CHEBI:57287"/>
        <dbReference type="ChEBI" id="CHEBI:58342"/>
    </reaction>
    <physiologicalReaction direction="left-to-right" evidence="19">
        <dbReference type="Rhea" id="RHEA:39944"/>
    </physiologicalReaction>
</comment>
<proteinExistence type="inferred from homology"/>
<comment type="catalytic activity">
    <reaction evidence="18">
        <text>a 1-acylglycerol + an acyl-CoA = a 1,3-diacylglycerol + CoA</text>
        <dbReference type="Rhea" id="RHEA:77571"/>
        <dbReference type="ChEBI" id="CHEBI:35759"/>
        <dbReference type="ChEBI" id="CHEBI:47777"/>
        <dbReference type="ChEBI" id="CHEBI:57287"/>
        <dbReference type="ChEBI" id="CHEBI:58342"/>
    </reaction>
    <physiologicalReaction direction="left-to-right" evidence="18">
        <dbReference type="Rhea" id="RHEA:77572"/>
    </physiologicalReaction>
</comment>
<keyword evidence="6" id="KW-0808">Transferase</keyword>
<evidence type="ECO:0000256" key="13">
    <source>
        <dbReference type="ARBA" id="ARBA00023180"/>
    </source>
</evidence>
<evidence type="ECO:0000256" key="21">
    <source>
        <dbReference type="ARBA" id="ARBA00047737"/>
    </source>
</evidence>
<evidence type="ECO:0000256" key="3">
    <source>
        <dbReference type="ARBA" id="ARBA00005189"/>
    </source>
</evidence>
<dbReference type="GO" id="GO:0006651">
    <property type="term" value="P:diacylglycerol biosynthetic process"/>
    <property type="evidence" value="ECO:0007669"/>
    <property type="project" value="TreeGrafter"/>
</dbReference>
<reference evidence="27 28" key="2">
    <citation type="journal article" date="2021" name="J. Hered.">
        <title>Feather Gene Expression Elucidates the Developmental Basis of Plumage Iridescence in African Starlings.</title>
        <authorList>
            <person name="Rubenstein D.R."/>
            <person name="Corvelo A."/>
            <person name="MacManes M.D."/>
            <person name="Maia R."/>
            <person name="Narzisi G."/>
            <person name="Rousaki A."/>
            <person name="Vandenabeele P."/>
            <person name="Shawkey M.D."/>
            <person name="Solomon J."/>
        </authorList>
    </citation>
    <scope>NUCLEOTIDE SEQUENCE [LARGE SCALE GENOMIC DNA]</scope>
    <source>
        <strain evidence="27">SS15</strain>
    </source>
</reference>
<comment type="subcellular location">
    <subcellularLocation>
        <location evidence="1">Endoplasmic reticulum membrane</location>
        <topology evidence="1">Multi-pass membrane protein</topology>
    </subcellularLocation>
</comment>